<dbReference type="Ensembl" id="ENSSLDT00000013290.1">
    <property type="protein sequence ID" value="ENSSLDP00000012821.1"/>
    <property type="gene ID" value="ENSSLDG00000009866.1"/>
</dbReference>
<organism evidence="3 4">
    <name type="scientific">Seriola lalandi dorsalis</name>
    <dbReference type="NCBI Taxonomy" id="1841481"/>
    <lineage>
        <taxon>Eukaryota</taxon>
        <taxon>Metazoa</taxon>
        <taxon>Chordata</taxon>
        <taxon>Craniata</taxon>
        <taxon>Vertebrata</taxon>
        <taxon>Euteleostomi</taxon>
        <taxon>Actinopterygii</taxon>
        <taxon>Neopterygii</taxon>
        <taxon>Teleostei</taxon>
        <taxon>Neoteleostei</taxon>
        <taxon>Acanthomorphata</taxon>
        <taxon>Carangaria</taxon>
        <taxon>Carangiformes</taxon>
        <taxon>Carangidae</taxon>
        <taxon>Seriola</taxon>
    </lineage>
</organism>
<name>A0A3B4X9Q5_SERLL</name>
<dbReference type="PANTHER" id="PTHR10663">
    <property type="entry name" value="GUANYL-NUCLEOTIDE EXCHANGE FACTOR"/>
    <property type="match status" value="1"/>
</dbReference>
<dbReference type="SMART" id="SM00222">
    <property type="entry name" value="Sec7"/>
    <property type="match status" value="1"/>
</dbReference>
<dbReference type="CDD" id="cd00171">
    <property type="entry name" value="Sec7"/>
    <property type="match status" value="1"/>
</dbReference>
<dbReference type="PROSITE" id="PS50190">
    <property type="entry name" value="SEC7"/>
    <property type="match status" value="1"/>
</dbReference>
<feature type="region of interest" description="Disordered" evidence="1">
    <location>
        <begin position="1"/>
        <end position="64"/>
    </location>
</feature>
<dbReference type="Gene3D" id="1.10.1000.11">
    <property type="entry name" value="Arf Nucleotide-binding Site Opener,domain 2"/>
    <property type="match status" value="1"/>
</dbReference>
<reference evidence="3" key="1">
    <citation type="submission" date="2025-08" db="UniProtKB">
        <authorList>
            <consortium name="Ensembl"/>
        </authorList>
    </citation>
    <scope>IDENTIFICATION</scope>
</reference>
<evidence type="ECO:0000313" key="4">
    <source>
        <dbReference type="Proteomes" id="UP000261360"/>
    </source>
</evidence>
<dbReference type="FunFam" id="1.10.1000.11:FF:000001">
    <property type="entry name" value="IQ motif and SEC7 domain-containing protein 1"/>
    <property type="match status" value="1"/>
</dbReference>
<dbReference type="InterPro" id="IPR000904">
    <property type="entry name" value="Sec7_dom"/>
</dbReference>
<protein>
    <submittedName>
        <fullName evidence="3">IQ motif and Sec7 domain ArfGEF 2</fullName>
    </submittedName>
</protein>
<evidence type="ECO:0000313" key="3">
    <source>
        <dbReference type="Ensembl" id="ENSSLDP00000012821.1"/>
    </source>
</evidence>
<evidence type="ECO:0000259" key="2">
    <source>
        <dbReference type="PROSITE" id="PS50190"/>
    </source>
</evidence>
<dbReference type="SUPFAM" id="SSF48425">
    <property type="entry name" value="Sec7 domain"/>
    <property type="match status" value="1"/>
</dbReference>
<evidence type="ECO:0000256" key="1">
    <source>
        <dbReference type="SAM" id="MobiDB-lite"/>
    </source>
</evidence>
<dbReference type="Proteomes" id="UP000261360">
    <property type="component" value="Unplaced"/>
</dbReference>
<dbReference type="Pfam" id="PF01369">
    <property type="entry name" value="Sec7"/>
    <property type="match status" value="1"/>
</dbReference>
<feature type="compositionally biased region" description="Basic and acidic residues" evidence="1">
    <location>
        <begin position="15"/>
        <end position="48"/>
    </location>
</feature>
<dbReference type="GO" id="GO:0030036">
    <property type="term" value="P:actin cytoskeleton organization"/>
    <property type="evidence" value="ECO:0007669"/>
    <property type="project" value="TreeGrafter"/>
</dbReference>
<dbReference type="GO" id="GO:0005085">
    <property type="term" value="F:guanyl-nucleotide exchange factor activity"/>
    <property type="evidence" value="ECO:0007669"/>
    <property type="project" value="InterPro"/>
</dbReference>
<dbReference type="GeneTree" id="ENSGT00940000159667"/>
<dbReference type="Gene3D" id="1.10.220.20">
    <property type="match status" value="1"/>
</dbReference>
<dbReference type="PANTHER" id="PTHR10663:SF314">
    <property type="entry name" value="IQ MOTIF AND SEC7 DOMAIN-CONTAINING PROTEIN 2"/>
    <property type="match status" value="1"/>
</dbReference>
<reference evidence="3" key="2">
    <citation type="submission" date="2025-09" db="UniProtKB">
        <authorList>
            <consortium name="Ensembl"/>
        </authorList>
    </citation>
    <scope>IDENTIFICATION</scope>
</reference>
<feature type="domain" description="SEC7" evidence="2">
    <location>
        <begin position="58"/>
        <end position="236"/>
    </location>
</feature>
<sequence>GRSEAPSDAWCTNRSRQESSEEERGRGGEEEWRERPEKMSEEGEEAAKLTRHRGPSNTNRTVARKPEKGIQYLIERGFVSDTPVGIARFILERKGLSRQMIGEFLGSRQQFNKDVLDCVLDEMDFSGMDLDDALRKFQAQIKVQGEAQRVERLVEAFSQRYCVCNPVLIRQFQNPDTIFILAFAIILLNTDMYSPNVKPERKMKLEDFIKNLRGVDNGQDIPRDLLVAIYGRIQKWELRTNDDHVSQVQAVERMVVGKKPVRPFDILNRRLIVLNLMC</sequence>
<dbReference type="GO" id="GO:0032012">
    <property type="term" value="P:regulation of ARF protein signal transduction"/>
    <property type="evidence" value="ECO:0007669"/>
    <property type="project" value="InterPro"/>
</dbReference>
<dbReference type="InterPro" id="IPR023394">
    <property type="entry name" value="Sec7_C_sf"/>
</dbReference>
<dbReference type="InterPro" id="IPR035999">
    <property type="entry name" value="Sec7_dom_sf"/>
</dbReference>
<keyword evidence="4" id="KW-1185">Reference proteome</keyword>
<dbReference type="AlphaFoldDB" id="A0A3B4X9Q5"/>
<proteinExistence type="predicted"/>
<accession>A0A3B4X9Q5</accession>